<comment type="caution">
    <text evidence="2">The sequence shown here is derived from an EMBL/GenBank/DDBJ whole genome shotgun (WGS) entry which is preliminary data.</text>
</comment>
<name>A0ABV2J1R7_9HYPH</name>
<reference evidence="2 3" key="1">
    <citation type="submission" date="2024-06" db="EMBL/GenBank/DDBJ databases">
        <title>Genomic Encyclopedia of Type Strains, Phase IV (KMG-IV): sequencing the most valuable type-strain genomes for metagenomic binning, comparative biology and taxonomic classification.</title>
        <authorList>
            <person name="Goeker M."/>
        </authorList>
    </citation>
    <scope>NUCLEOTIDE SEQUENCE [LARGE SCALE GENOMIC DNA]</scope>
    <source>
        <strain evidence="2 3">DSM 29780</strain>
    </source>
</reference>
<keyword evidence="1" id="KW-0472">Membrane</keyword>
<evidence type="ECO:0000313" key="2">
    <source>
        <dbReference type="EMBL" id="MET3614702.1"/>
    </source>
</evidence>
<keyword evidence="1" id="KW-0812">Transmembrane</keyword>
<dbReference type="Proteomes" id="UP001549047">
    <property type="component" value="Unassembled WGS sequence"/>
</dbReference>
<organism evidence="2 3">
    <name type="scientific">Rhizobium aquaticum</name>
    <dbReference type="NCBI Taxonomy" id="1549636"/>
    <lineage>
        <taxon>Bacteria</taxon>
        <taxon>Pseudomonadati</taxon>
        <taxon>Pseudomonadota</taxon>
        <taxon>Alphaproteobacteria</taxon>
        <taxon>Hyphomicrobiales</taxon>
        <taxon>Rhizobiaceae</taxon>
        <taxon>Rhizobium/Agrobacterium group</taxon>
        <taxon>Rhizobium</taxon>
    </lineage>
</organism>
<evidence type="ECO:0000313" key="3">
    <source>
        <dbReference type="Proteomes" id="UP001549047"/>
    </source>
</evidence>
<dbReference type="RefSeq" id="WP_354557179.1">
    <property type="nucleotide sequence ID" value="NZ_JBEPMB010000004.1"/>
</dbReference>
<keyword evidence="3" id="KW-1185">Reference proteome</keyword>
<dbReference type="EMBL" id="JBEPMB010000004">
    <property type="protein sequence ID" value="MET3614702.1"/>
    <property type="molecule type" value="Genomic_DNA"/>
</dbReference>
<sequence>MSTETPNRQQGNPEIRYVGDTVLPFSQLRSAFDGEVTLPLTHAGHFRPQSLADDLDGNRNDWKIYLFENETTVSASDIDLLTRHLSALHQTDFVLEVPTRMASVKLIGNSAIVYAASQSIPPTIAGVAAFWELKSQLAAIRGGIEAHLRVLDEVGDLVSPPTHKSLKRYAEMNDRYVAANRLRGKIVWVSSLVQLPQYIDGSLAKRIFGELVQQSAATTELDVYEQNVELIEDRLEIITERLIEFKRFRIEILAETAIAILIFADLLVSLLL</sequence>
<evidence type="ECO:0008006" key="4">
    <source>
        <dbReference type="Google" id="ProtNLM"/>
    </source>
</evidence>
<feature type="transmembrane region" description="Helical" evidence="1">
    <location>
        <begin position="252"/>
        <end position="271"/>
    </location>
</feature>
<protein>
    <recommendedName>
        <fullName evidence="4">DUF155 domain-containing protein</fullName>
    </recommendedName>
</protein>
<accession>A0ABV2J1R7</accession>
<gene>
    <name evidence="2" type="ORF">ABID16_003039</name>
</gene>
<keyword evidence="1" id="KW-1133">Transmembrane helix</keyword>
<proteinExistence type="predicted"/>
<evidence type="ECO:0000256" key="1">
    <source>
        <dbReference type="SAM" id="Phobius"/>
    </source>
</evidence>